<proteinExistence type="inferred from homology"/>
<dbReference type="GO" id="GO:0005524">
    <property type="term" value="F:ATP binding"/>
    <property type="evidence" value="ECO:0007669"/>
    <property type="project" value="UniProtKB-UniRule"/>
</dbReference>
<sequence>MDNAIRRIDAAIQSSSDSILGKGEYRVPGFDSTVNSAIRSRTSSNSKIFSVNGFGWTVENAIKSTTAPNFQTHDSVHSFGWAVENAMRSGVGPNPPPFHGFTSAVDKAICSKVGAEAEVEGETEELPNREGYAVSWQKGYMLGKGSFGTVYEAFTDDGNFFAVKEVSLLDHRSQGKQSIFQLRQEISLLSQFRHDNIVQYLGTDKDNDKLYIFLEIVTKGSLAVLYKKYHLMDSQVSAYTRQILSGLKYLHDRNVVHRDIKCANILVDATGSVKLADFGLAKVTKLNDVKSIGGSLNWMAPEVVNLRSGGYGLAADIWSLGCTVLEMLTRQPPYYHLEEMQVIFQIGGGEPPPVPGSLSINARDFILKCLQADPNKRPTVAQLLDHPFVNFCTTVNYGDQFQVPH</sequence>
<organism evidence="13 14">
    <name type="scientific">Vigna unguiculata</name>
    <name type="common">Cowpea</name>
    <dbReference type="NCBI Taxonomy" id="3917"/>
    <lineage>
        <taxon>Eukaryota</taxon>
        <taxon>Viridiplantae</taxon>
        <taxon>Streptophyta</taxon>
        <taxon>Embryophyta</taxon>
        <taxon>Tracheophyta</taxon>
        <taxon>Spermatophyta</taxon>
        <taxon>Magnoliopsida</taxon>
        <taxon>eudicotyledons</taxon>
        <taxon>Gunneridae</taxon>
        <taxon>Pentapetalae</taxon>
        <taxon>rosids</taxon>
        <taxon>fabids</taxon>
        <taxon>Fabales</taxon>
        <taxon>Fabaceae</taxon>
        <taxon>Papilionoideae</taxon>
        <taxon>50 kb inversion clade</taxon>
        <taxon>NPAAA clade</taxon>
        <taxon>indigoferoid/millettioid clade</taxon>
        <taxon>Phaseoleae</taxon>
        <taxon>Vigna</taxon>
    </lineage>
</organism>
<dbReference type="Pfam" id="PF00069">
    <property type="entry name" value="Pkinase"/>
    <property type="match status" value="1"/>
</dbReference>
<evidence type="ECO:0000256" key="1">
    <source>
        <dbReference type="ARBA" id="ARBA00006529"/>
    </source>
</evidence>
<evidence type="ECO:0000256" key="2">
    <source>
        <dbReference type="ARBA" id="ARBA00012406"/>
    </source>
</evidence>
<evidence type="ECO:0000256" key="10">
    <source>
        <dbReference type="PROSITE-ProRule" id="PRU10141"/>
    </source>
</evidence>
<keyword evidence="7 10" id="KW-0067">ATP-binding</keyword>
<evidence type="ECO:0000256" key="8">
    <source>
        <dbReference type="ARBA" id="ARBA00047559"/>
    </source>
</evidence>
<evidence type="ECO:0000256" key="4">
    <source>
        <dbReference type="ARBA" id="ARBA00022679"/>
    </source>
</evidence>
<comment type="similarity">
    <text evidence="1">Belongs to the protein kinase superfamily. STE Ser/Thr protein kinase family. MAP kinase kinase kinase subfamily.</text>
</comment>
<evidence type="ECO:0000313" key="13">
    <source>
        <dbReference type="EMBL" id="QCD76485.1"/>
    </source>
</evidence>
<dbReference type="Gene3D" id="1.10.510.10">
    <property type="entry name" value="Transferase(Phosphotransferase) domain 1"/>
    <property type="match status" value="1"/>
</dbReference>
<accession>A0A4D6KIE5</accession>
<dbReference type="InterPro" id="IPR050538">
    <property type="entry name" value="MAP_kinase_kinase_kinase"/>
</dbReference>
<keyword evidence="14" id="KW-1185">Reference proteome</keyword>
<dbReference type="Gramene" id="Vigun06g230300.1.v1.2">
    <property type="protein sequence ID" value="Vigun06g230300.1.v1.2"/>
    <property type="gene ID" value="Vigun06g230300.v1.2"/>
</dbReference>
<dbReference type="InterPro" id="IPR017441">
    <property type="entry name" value="Protein_kinase_ATP_BS"/>
</dbReference>
<comment type="catalytic activity">
    <reaction evidence="8">
        <text>L-threonyl-[protein] + ATP = O-phospho-L-threonyl-[protein] + ADP + H(+)</text>
        <dbReference type="Rhea" id="RHEA:46608"/>
        <dbReference type="Rhea" id="RHEA-COMP:11060"/>
        <dbReference type="Rhea" id="RHEA-COMP:11605"/>
        <dbReference type="ChEBI" id="CHEBI:15378"/>
        <dbReference type="ChEBI" id="CHEBI:30013"/>
        <dbReference type="ChEBI" id="CHEBI:30616"/>
        <dbReference type="ChEBI" id="CHEBI:61977"/>
        <dbReference type="ChEBI" id="CHEBI:456216"/>
        <dbReference type="EC" id="2.7.11.25"/>
    </reaction>
</comment>
<dbReference type="SUPFAM" id="SSF56112">
    <property type="entry name" value="Protein kinase-like (PK-like)"/>
    <property type="match status" value="1"/>
</dbReference>
<dbReference type="InterPro" id="IPR011009">
    <property type="entry name" value="Kinase-like_dom_sf"/>
</dbReference>
<dbReference type="PANTHER" id="PTHR48016">
    <property type="entry name" value="MAP KINASE KINASE KINASE SSK2-RELATED-RELATED"/>
    <property type="match status" value="1"/>
</dbReference>
<reference evidence="13 14" key="1">
    <citation type="submission" date="2019-04" db="EMBL/GenBank/DDBJ databases">
        <title>An improved genome assembly and genetic linkage map for asparagus bean, Vigna unguiculata ssp. sesquipedialis.</title>
        <authorList>
            <person name="Xia Q."/>
            <person name="Zhang R."/>
            <person name="Dong Y."/>
        </authorList>
    </citation>
    <scope>NUCLEOTIDE SEQUENCE [LARGE SCALE GENOMIC DNA]</scope>
    <source>
        <tissue evidence="13">Leaf</tissue>
    </source>
</reference>
<evidence type="ECO:0000256" key="6">
    <source>
        <dbReference type="ARBA" id="ARBA00022777"/>
    </source>
</evidence>
<feature type="binding site" evidence="10">
    <location>
        <position position="164"/>
    </location>
    <ligand>
        <name>ATP</name>
        <dbReference type="ChEBI" id="CHEBI:30616"/>
    </ligand>
</feature>
<evidence type="ECO:0000313" key="14">
    <source>
        <dbReference type="Proteomes" id="UP000501690"/>
    </source>
</evidence>
<evidence type="ECO:0000259" key="12">
    <source>
        <dbReference type="PROSITE" id="PS50011"/>
    </source>
</evidence>
<evidence type="ECO:0000256" key="9">
    <source>
        <dbReference type="ARBA" id="ARBA00048329"/>
    </source>
</evidence>
<evidence type="ECO:0000256" key="7">
    <source>
        <dbReference type="ARBA" id="ARBA00022840"/>
    </source>
</evidence>
<dbReference type="PRINTS" id="PR00109">
    <property type="entry name" value="TYRKINASE"/>
</dbReference>
<dbReference type="InterPro" id="IPR008271">
    <property type="entry name" value="Ser/Thr_kinase_AS"/>
</dbReference>
<keyword evidence="5 10" id="KW-0547">Nucleotide-binding</keyword>
<comment type="catalytic activity">
    <reaction evidence="9">
        <text>L-seryl-[protein] + ATP = O-phospho-L-seryl-[protein] + ADP + H(+)</text>
        <dbReference type="Rhea" id="RHEA:17989"/>
        <dbReference type="Rhea" id="RHEA-COMP:9863"/>
        <dbReference type="Rhea" id="RHEA-COMP:11604"/>
        <dbReference type="ChEBI" id="CHEBI:15378"/>
        <dbReference type="ChEBI" id="CHEBI:29999"/>
        <dbReference type="ChEBI" id="CHEBI:30616"/>
        <dbReference type="ChEBI" id="CHEBI:83421"/>
        <dbReference type="ChEBI" id="CHEBI:456216"/>
        <dbReference type="EC" id="2.7.11.25"/>
    </reaction>
</comment>
<keyword evidence="6 13" id="KW-0418">Kinase</keyword>
<evidence type="ECO:0000256" key="3">
    <source>
        <dbReference type="ARBA" id="ARBA00022527"/>
    </source>
</evidence>
<dbReference type="AlphaFoldDB" id="A0A4D6KIE5"/>
<dbReference type="PROSITE" id="PS00108">
    <property type="entry name" value="PROTEIN_KINASE_ST"/>
    <property type="match status" value="1"/>
</dbReference>
<dbReference type="EC" id="2.7.11.25" evidence="2"/>
<feature type="domain" description="Protein kinase" evidence="12">
    <location>
        <begin position="136"/>
        <end position="389"/>
    </location>
</feature>
<keyword evidence="3 11" id="KW-0723">Serine/threonine-protein kinase</keyword>
<dbReference type="PROSITE" id="PS00107">
    <property type="entry name" value="PROTEIN_KINASE_ATP"/>
    <property type="match status" value="1"/>
</dbReference>
<dbReference type="InterPro" id="IPR000719">
    <property type="entry name" value="Prot_kinase_dom"/>
</dbReference>
<dbReference type="PANTHER" id="PTHR48016:SF29">
    <property type="entry name" value="MITOGEN-ACTIVATED PROTEIN KINASE KINASE KINASE 1-RELATED"/>
    <property type="match status" value="1"/>
</dbReference>
<name>A0A4D6KIE5_VIGUN</name>
<dbReference type="PROSITE" id="PS50011">
    <property type="entry name" value="PROTEIN_KINASE_DOM"/>
    <property type="match status" value="1"/>
</dbReference>
<dbReference type="FunFam" id="1.10.510.10:FF:000359">
    <property type="entry name" value="Mitogen-activated protein kinase 1, putative, expressed"/>
    <property type="match status" value="1"/>
</dbReference>
<dbReference type="OrthoDB" id="1392272at2759"/>
<dbReference type="InterPro" id="IPR001245">
    <property type="entry name" value="Ser-Thr/Tyr_kinase_cat_dom"/>
</dbReference>
<dbReference type="Proteomes" id="UP000501690">
    <property type="component" value="Linkage Group LG1"/>
</dbReference>
<keyword evidence="4" id="KW-0808">Transferase</keyword>
<dbReference type="GO" id="GO:1902065">
    <property type="term" value="P:response to L-glutamate"/>
    <property type="evidence" value="ECO:0007669"/>
    <property type="project" value="UniProtKB-ARBA"/>
</dbReference>
<evidence type="ECO:0000256" key="11">
    <source>
        <dbReference type="RuleBase" id="RU000304"/>
    </source>
</evidence>
<dbReference type="SMART" id="SM00220">
    <property type="entry name" value="S_TKc"/>
    <property type="match status" value="1"/>
</dbReference>
<dbReference type="GO" id="GO:0004709">
    <property type="term" value="F:MAP kinase kinase kinase activity"/>
    <property type="evidence" value="ECO:0007669"/>
    <property type="project" value="UniProtKB-EC"/>
</dbReference>
<evidence type="ECO:0000256" key="5">
    <source>
        <dbReference type="ARBA" id="ARBA00022741"/>
    </source>
</evidence>
<dbReference type="GO" id="GO:0005737">
    <property type="term" value="C:cytoplasm"/>
    <property type="evidence" value="ECO:0007669"/>
    <property type="project" value="TreeGrafter"/>
</dbReference>
<protein>
    <recommendedName>
        <fullName evidence="2">mitogen-activated protein kinase kinase kinase</fullName>
        <ecNumber evidence="2">2.7.11.25</ecNumber>
    </recommendedName>
</protein>
<dbReference type="EMBL" id="CP039345">
    <property type="protein sequence ID" value="QCD76485.1"/>
    <property type="molecule type" value="Genomic_DNA"/>
</dbReference>
<gene>
    <name evidence="13" type="ORF">DEO72_LG1g104</name>
</gene>